<evidence type="ECO:0000256" key="1">
    <source>
        <dbReference type="SAM" id="MobiDB-lite"/>
    </source>
</evidence>
<gene>
    <name evidence="2" type="ORF">C6Q15_30725</name>
</gene>
<evidence type="ECO:0000313" key="2">
    <source>
        <dbReference type="EMBL" id="PRF53066.1"/>
    </source>
</evidence>
<dbReference type="EMBL" id="PVGH01000119">
    <property type="protein sequence ID" value="PRF53066.1"/>
    <property type="molecule type" value="Genomic_DNA"/>
</dbReference>
<dbReference type="Proteomes" id="UP000238982">
    <property type="component" value="Unassembled WGS sequence"/>
</dbReference>
<accession>A0A2S9M6H3</accession>
<organism evidence="2 3">
    <name type="scientific">Burkholderia multivorans</name>
    <dbReference type="NCBI Taxonomy" id="87883"/>
    <lineage>
        <taxon>Bacteria</taxon>
        <taxon>Pseudomonadati</taxon>
        <taxon>Pseudomonadota</taxon>
        <taxon>Betaproteobacteria</taxon>
        <taxon>Burkholderiales</taxon>
        <taxon>Burkholderiaceae</taxon>
        <taxon>Burkholderia</taxon>
        <taxon>Burkholderia cepacia complex</taxon>
    </lineage>
</organism>
<reference evidence="2 3" key="1">
    <citation type="submission" date="2018-03" db="EMBL/GenBank/DDBJ databases">
        <authorList>
            <person name="Keele B.F."/>
        </authorList>
    </citation>
    <scope>NUCLEOTIDE SEQUENCE [LARGE SCALE GENOMIC DNA]</scope>
    <source>
        <strain evidence="2 3">AU19729</strain>
    </source>
</reference>
<sequence>MRGAAAAGRAGRRACEGRKCRAGAAAGCGLRAAGCGLRAAGCGLRGASREPRAESREVRGGRAGPRAMGRKPRRARHARARATGGSVGGPRKRAPRRPPLGGPPYRLCNPARSVRAH</sequence>
<feature type="region of interest" description="Disordered" evidence="1">
    <location>
        <begin position="45"/>
        <end position="117"/>
    </location>
</feature>
<protein>
    <submittedName>
        <fullName evidence="2">Uncharacterized protein</fullName>
    </submittedName>
</protein>
<name>A0A2S9M6H3_9BURK</name>
<evidence type="ECO:0000313" key="3">
    <source>
        <dbReference type="Proteomes" id="UP000238982"/>
    </source>
</evidence>
<feature type="compositionally biased region" description="Basic residues" evidence="1">
    <location>
        <begin position="68"/>
        <end position="80"/>
    </location>
</feature>
<feature type="compositionally biased region" description="Basic and acidic residues" evidence="1">
    <location>
        <begin position="47"/>
        <end position="60"/>
    </location>
</feature>
<proteinExistence type="predicted"/>
<dbReference type="AlphaFoldDB" id="A0A2S9M6H3"/>
<comment type="caution">
    <text evidence="2">The sequence shown here is derived from an EMBL/GenBank/DDBJ whole genome shotgun (WGS) entry which is preliminary data.</text>
</comment>